<dbReference type="Gene3D" id="2.60.40.420">
    <property type="entry name" value="Cupredoxins - blue copper proteins"/>
    <property type="match status" value="1"/>
</dbReference>
<proteinExistence type="inferred from homology"/>
<reference evidence="18 19" key="1">
    <citation type="submission" date="2019-02" db="EMBL/GenBank/DDBJ databases">
        <title>Deep-cultivation of Planctomycetes and their phenomic and genomic characterization uncovers novel biology.</title>
        <authorList>
            <person name="Wiegand S."/>
            <person name="Jogler M."/>
            <person name="Boedeker C."/>
            <person name="Pinto D."/>
            <person name="Vollmers J."/>
            <person name="Rivas-Marin E."/>
            <person name="Kohn T."/>
            <person name="Peeters S.H."/>
            <person name="Heuer A."/>
            <person name="Rast P."/>
            <person name="Oberbeckmann S."/>
            <person name="Bunk B."/>
            <person name="Jeske O."/>
            <person name="Meyerdierks A."/>
            <person name="Storesund J.E."/>
            <person name="Kallscheuer N."/>
            <person name="Luecker S."/>
            <person name="Lage O.M."/>
            <person name="Pohl T."/>
            <person name="Merkel B.J."/>
            <person name="Hornburger P."/>
            <person name="Mueller R.-W."/>
            <person name="Bruemmer F."/>
            <person name="Labrenz M."/>
            <person name="Spormann A.M."/>
            <person name="Op den Camp H."/>
            <person name="Overmann J."/>
            <person name="Amann R."/>
            <person name="Jetten M.S.M."/>
            <person name="Mascher T."/>
            <person name="Medema M.H."/>
            <person name="Devos D.P."/>
            <person name="Kaster A.-K."/>
            <person name="Ovreas L."/>
            <person name="Rohde M."/>
            <person name="Galperin M.Y."/>
            <person name="Jogler C."/>
        </authorList>
    </citation>
    <scope>NUCLEOTIDE SEQUENCE [LARGE SCALE GENOMIC DNA]</scope>
    <source>
        <strain evidence="18 19">HG66A1</strain>
    </source>
</reference>
<evidence type="ECO:0000256" key="11">
    <source>
        <dbReference type="ARBA" id="ARBA00023136"/>
    </source>
</evidence>
<evidence type="ECO:0000256" key="13">
    <source>
        <dbReference type="RuleBase" id="RU000456"/>
    </source>
</evidence>
<keyword evidence="7" id="KW-1278">Translocase</keyword>
<comment type="function">
    <text evidence="12 14">Subunits I and II form the functional core of the enzyme complex. Electrons originating in cytochrome c are transferred via heme a and Cu(A) to the binuclear center formed by heme a3 and Cu(B).</text>
</comment>
<comment type="catalytic activity">
    <reaction evidence="14">
        <text>4 Fe(II)-[cytochrome c] + O2 + 8 H(+)(in) = 4 Fe(III)-[cytochrome c] + 2 H2O + 4 H(+)(out)</text>
        <dbReference type="Rhea" id="RHEA:11436"/>
        <dbReference type="Rhea" id="RHEA-COMP:10350"/>
        <dbReference type="Rhea" id="RHEA-COMP:14399"/>
        <dbReference type="ChEBI" id="CHEBI:15377"/>
        <dbReference type="ChEBI" id="CHEBI:15378"/>
        <dbReference type="ChEBI" id="CHEBI:15379"/>
        <dbReference type="ChEBI" id="CHEBI:29033"/>
        <dbReference type="ChEBI" id="CHEBI:29034"/>
        <dbReference type="EC" id="7.1.1.9"/>
    </reaction>
</comment>
<keyword evidence="9 15" id="KW-1133">Transmembrane helix</keyword>
<dbReference type="PROSITE" id="PS00078">
    <property type="entry name" value="COX2"/>
    <property type="match status" value="1"/>
</dbReference>
<evidence type="ECO:0000259" key="17">
    <source>
        <dbReference type="PROSITE" id="PS50999"/>
    </source>
</evidence>
<dbReference type="InterPro" id="IPR036257">
    <property type="entry name" value="Cyt_c_oxidase_su2_TM_sf"/>
</dbReference>
<feature type="transmembrane region" description="Helical" evidence="15">
    <location>
        <begin position="48"/>
        <end position="72"/>
    </location>
</feature>
<dbReference type="InterPro" id="IPR001505">
    <property type="entry name" value="Copper_CuA"/>
</dbReference>
<evidence type="ECO:0000256" key="10">
    <source>
        <dbReference type="ARBA" id="ARBA00023008"/>
    </source>
</evidence>
<dbReference type="Pfam" id="PF02790">
    <property type="entry name" value="COX2_TM"/>
    <property type="match status" value="1"/>
</dbReference>
<organism evidence="18 19">
    <name type="scientific">Gimesia chilikensis</name>
    <dbReference type="NCBI Taxonomy" id="2605989"/>
    <lineage>
        <taxon>Bacteria</taxon>
        <taxon>Pseudomonadati</taxon>
        <taxon>Planctomycetota</taxon>
        <taxon>Planctomycetia</taxon>
        <taxon>Planctomycetales</taxon>
        <taxon>Planctomycetaceae</taxon>
        <taxon>Gimesia</taxon>
    </lineage>
</organism>
<evidence type="ECO:0000256" key="7">
    <source>
        <dbReference type="ARBA" id="ARBA00022967"/>
    </source>
</evidence>
<dbReference type="PRINTS" id="PR01166">
    <property type="entry name" value="CYCOXIDASEII"/>
</dbReference>
<dbReference type="SUPFAM" id="SSF81464">
    <property type="entry name" value="Cytochrome c oxidase subunit II-like, transmembrane region"/>
    <property type="match status" value="1"/>
</dbReference>
<dbReference type="PROSITE" id="PS51257">
    <property type="entry name" value="PROKAR_LIPOPROTEIN"/>
    <property type="match status" value="1"/>
</dbReference>
<evidence type="ECO:0000256" key="8">
    <source>
        <dbReference type="ARBA" id="ARBA00022982"/>
    </source>
</evidence>
<dbReference type="GO" id="GO:0042773">
    <property type="term" value="P:ATP synthesis coupled electron transport"/>
    <property type="evidence" value="ECO:0007669"/>
    <property type="project" value="TreeGrafter"/>
</dbReference>
<keyword evidence="11 15" id="KW-0472">Membrane</keyword>
<keyword evidence="18" id="KW-0560">Oxidoreductase</keyword>
<evidence type="ECO:0000256" key="15">
    <source>
        <dbReference type="SAM" id="Phobius"/>
    </source>
</evidence>
<dbReference type="NCBIfam" id="TIGR02866">
    <property type="entry name" value="CoxB"/>
    <property type="match status" value="1"/>
</dbReference>
<dbReference type="InterPro" id="IPR045187">
    <property type="entry name" value="CcO_II"/>
</dbReference>
<evidence type="ECO:0000256" key="9">
    <source>
        <dbReference type="ARBA" id="ARBA00022989"/>
    </source>
</evidence>
<evidence type="ECO:0000259" key="16">
    <source>
        <dbReference type="PROSITE" id="PS50857"/>
    </source>
</evidence>
<evidence type="ECO:0000313" key="19">
    <source>
        <dbReference type="Proteomes" id="UP000320421"/>
    </source>
</evidence>
<dbReference type="PROSITE" id="PS50999">
    <property type="entry name" value="COX2_TM"/>
    <property type="match status" value="1"/>
</dbReference>
<feature type="domain" description="Cytochrome oxidase subunit II transmembrane region profile" evidence="17">
    <location>
        <begin position="24"/>
        <end position="121"/>
    </location>
</feature>
<evidence type="ECO:0000256" key="6">
    <source>
        <dbReference type="ARBA" id="ARBA00022723"/>
    </source>
</evidence>
<gene>
    <name evidence="18" type="primary">coxM_1</name>
    <name evidence="18" type="ORF">HG66A1_09050</name>
</gene>
<dbReference type="PROSITE" id="PS50857">
    <property type="entry name" value="COX2_CUA"/>
    <property type="match status" value="1"/>
</dbReference>
<dbReference type="AlphaFoldDB" id="A0A517PIJ6"/>
<accession>A0A517PIJ6</accession>
<dbReference type="Gene3D" id="1.10.287.90">
    <property type="match status" value="1"/>
</dbReference>
<keyword evidence="3 13" id="KW-0813">Transport</keyword>
<dbReference type="EC" id="7.1.1.9" evidence="14"/>
<keyword evidence="10 14" id="KW-0186">Copper</keyword>
<dbReference type="OrthoDB" id="9773456at2"/>
<dbReference type="PANTHER" id="PTHR22888">
    <property type="entry name" value="CYTOCHROME C OXIDASE, SUBUNIT II"/>
    <property type="match status" value="1"/>
</dbReference>
<keyword evidence="19" id="KW-1185">Reference proteome</keyword>
<dbReference type="GO" id="GO:0005507">
    <property type="term" value="F:copper ion binding"/>
    <property type="evidence" value="ECO:0007669"/>
    <property type="project" value="InterPro"/>
</dbReference>
<evidence type="ECO:0000256" key="2">
    <source>
        <dbReference type="ARBA" id="ARBA00007866"/>
    </source>
</evidence>
<evidence type="ECO:0000256" key="4">
    <source>
        <dbReference type="ARBA" id="ARBA00022660"/>
    </source>
</evidence>
<dbReference type="EMBL" id="CP036266">
    <property type="protein sequence ID" value="QDT19141.1"/>
    <property type="molecule type" value="Genomic_DNA"/>
</dbReference>
<dbReference type="GO" id="GO:0004129">
    <property type="term" value="F:cytochrome-c oxidase activity"/>
    <property type="evidence" value="ECO:0007669"/>
    <property type="project" value="UniProtKB-EC"/>
</dbReference>
<comment type="subcellular location">
    <subcellularLocation>
        <location evidence="13">Cell membrane</location>
        <topology evidence="13">Multi-pass membrane protein</topology>
    </subcellularLocation>
    <subcellularLocation>
        <location evidence="1">Membrane</location>
        <topology evidence="1">Multi-pass membrane protein</topology>
    </subcellularLocation>
</comment>
<dbReference type="Pfam" id="PF00116">
    <property type="entry name" value="COX2"/>
    <property type="match status" value="1"/>
</dbReference>
<comment type="similarity">
    <text evidence="2 13">Belongs to the cytochrome c oxidase subunit 2 family.</text>
</comment>
<evidence type="ECO:0000256" key="14">
    <source>
        <dbReference type="RuleBase" id="RU004024"/>
    </source>
</evidence>
<name>A0A517PIJ6_9PLAN</name>
<dbReference type="Proteomes" id="UP000320421">
    <property type="component" value="Chromosome"/>
</dbReference>
<keyword evidence="8 13" id="KW-0249">Electron transport</keyword>
<keyword evidence="6 14" id="KW-0479">Metal-binding</keyword>
<dbReference type="RefSeq" id="WP_145181026.1">
    <property type="nucleotide sequence ID" value="NZ_CP036266.1"/>
</dbReference>
<evidence type="ECO:0000256" key="3">
    <source>
        <dbReference type="ARBA" id="ARBA00022448"/>
    </source>
</evidence>
<dbReference type="SUPFAM" id="SSF49503">
    <property type="entry name" value="Cupredoxins"/>
    <property type="match status" value="1"/>
</dbReference>
<comment type="cofactor">
    <cofactor evidence="14">
        <name>Cu cation</name>
        <dbReference type="ChEBI" id="CHEBI:23378"/>
    </cofactor>
    <text evidence="14">Binds a copper A center.</text>
</comment>
<evidence type="ECO:0000313" key="18">
    <source>
        <dbReference type="EMBL" id="QDT19141.1"/>
    </source>
</evidence>
<sequence>MGKGWCLFFLFWPVAAVVSCAMAPMVGWSFPYDNAQAASNLGIRIDGLFYLILFVTAVVFVGTQAVLVYALWRGSNNRDERATYTHGNHKLELIWSIIPGVILLFLALYQMNLWADFRIKKYFPEAAVKAPIAEVTARQFEWRFRYPAIGKKLQPKPQSDDLYSVNELHVPFGKPVMIQLRSEDVQHSFFLPALRIKQDALPGLQIPVWFEANKEGVYDLVCAELCGWGHYKMKAHVIVESEADYQNYLKNLTQQQFYDGLGKIAANENDSESEATEK</sequence>
<dbReference type="InterPro" id="IPR008972">
    <property type="entry name" value="Cupredoxin"/>
</dbReference>
<evidence type="ECO:0000256" key="1">
    <source>
        <dbReference type="ARBA" id="ARBA00004141"/>
    </source>
</evidence>
<dbReference type="GO" id="GO:0005886">
    <property type="term" value="C:plasma membrane"/>
    <property type="evidence" value="ECO:0007669"/>
    <property type="project" value="UniProtKB-SubCell"/>
</dbReference>
<protein>
    <recommendedName>
        <fullName evidence="14">Cytochrome c oxidase subunit 2</fullName>
        <ecNumber evidence="14">7.1.1.9</ecNumber>
    </recommendedName>
</protein>
<evidence type="ECO:0000256" key="5">
    <source>
        <dbReference type="ARBA" id="ARBA00022692"/>
    </source>
</evidence>
<dbReference type="InterPro" id="IPR014222">
    <property type="entry name" value="Cyt_c_oxidase_su2"/>
</dbReference>
<dbReference type="CDD" id="cd13919">
    <property type="entry name" value="CuRO_HCO_II_like_5"/>
    <property type="match status" value="1"/>
</dbReference>
<feature type="domain" description="Cytochrome oxidase subunit II copper A binding" evidence="16">
    <location>
        <begin position="128"/>
        <end position="251"/>
    </location>
</feature>
<dbReference type="InterPro" id="IPR011759">
    <property type="entry name" value="Cyt_c_oxidase_su2_TM_dom"/>
</dbReference>
<dbReference type="GO" id="GO:0016491">
    <property type="term" value="F:oxidoreductase activity"/>
    <property type="evidence" value="ECO:0007669"/>
    <property type="project" value="UniProtKB-KW"/>
</dbReference>
<keyword evidence="4 13" id="KW-0679">Respiratory chain</keyword>
<evidence type="ECO:0000256" key="12">
    <source>
        <dbReference type="ARBA" id="ARBA00024688"/>
    </source>
</evidence>
<dbReference type="InterPro" id="IPR002429">
    <property type="entry name" value="CcO_II-like_C"/>
</dbReference>
<dbReference type="PANTHER" id="PTHR22888:SF9">
    <property type="entry name" value="CYTOCHROME C OXIDASE SUBUNIT 2"/>
    <property type="match status" value="1"/>
</dbReference>
<feature type="transmembrane region" description="Helical" evidence="15">
    <location>
        <begin position="93"/>
        <end position="111"/>
    </location>
</feature>
<keyword evidence="5 13" id="KW-0812">Transmembrane</keyword>